<protein>
    <recommendedName>
        <fullName evidence="3">WYL domain-containing protein</fullName>
    </recommendedName>
</protein>
<keyword evidence="1" id="KW-0614">Plasmid</keyword>
<geneLocation type="plasmid" evidence="1 2">
    <name>pISO32_1</name>
</geneLocation>
<evidence type="ECO:0000313" key="2">
    <source>
        <dbReference type="Proteomes" id="UP001321445"/>
    </source>
</evidence>
<proteinExistence type="predicted"/>
<evidence type="ECO:0000313" key="1">
    <source>
        <dbReference type="EMBL" id="BDY14006.1"/>
    </source>
</evidence>
<evidence type="ECO:0008006" key="3">
    <source>
        <dbReference type="Google" id="ProtNLM"/>
    </source>
</evidence>
<dbReference type="EMBL" id="AP027371">
    <property type="protein sequence ID" value="BDY14006.1"/>
    <property type="molecule type" value="Genomic_DNA"/>
</dbReference>
<sequence>MMENRIKGIYEALYEGVKNKQYFAQRYNVTTKTIENTVAKTEGDVIYDRKLGGYRFAFLLPKYIPHDLLVELLQNSIGNETAKHDFLTLSRLLKEREGVHLPMIPTSLVSSLTRKLIMLEVAIRSNCVIKVNYVGNEKPMEEKYIRPHRINTSENSYYLYGSYDARNKKNIGEYRSFAVNSMHDIAPVEWVKGESFFMEGTGNAYGVITKERFVMLKLTGNSANYFKRERQFSKEQFDFIAEETDGTVLMKMYYNNLQEVIKLVQQWMPHMIVDESAPERTEVYAAIKANFDKLVGSGALCDPPSSP</sequence>
<dbReference type="PROSITE" id="PS52050">
    <property type="entry name" value="WYL"/>
    <property type="match status" value="1"/>
</dbReference>
<reference evidence="1 2" key="1">
    <citation type="submission" date="2023-03" db="EMBL/GenBank/DDBJ databases">
        <title>Description of Hydrogenimonas sp. ISO32.</title>
        <authorList>
            <person name="Mino S."/>
            <person name="Fukazawa S."/>
            <person name="Sawabe T."/>
        </authorList>
    </citation>
    <scope>NUCLEOTIDE SEQUENCE [LARGE SCALE GENOMIC DNA]</scope>
    <source>
        <strain evidence="1 2">ISO32</strain>
        <plasmid evidence="1 2">pISO32_1</plasmid>
    </source>
</reference>
<dbReference type="RefSeq" id="WP_286338067.1">
    <property type="nucleotide sequence ID" value="NZ_AP027371.1"/>
</dbReference>
<accession>A0ABM8FNR3</accession>
<organism evidence="1 2">
    <name type="scientific">Hydrogenimonas cancrithermarum</name>
    <dbReference type="NCBI Taxonomy" id="2993563"/>
    <lineage>
        <taxon>Bacteria</taxon>
        <taxon>Pseudomonadati</taxon>
        <taxon>Campylobacterota</taxon>
        <taxon>Epsilonproteobacteria</taxon>
        <taxon>Campylobacterales</taxon>
        <taxon>Hydrogenimonadaceae</taxon>
        <taxon>Hydrogenimonas</taxon>
    </lineage>
</organism>
<name>A0ABM8FNR3_9BACT</name>
<keyword evidence="2" id="KW-1185">Reference proteome</keyword>
<gene>
    <name evidence="1" type="ORF">HCR_23190</name>
</gene>
<dbReference type="Proteomes" id="UP001321445">
    <property type="component" value="Plasmid pISO32_1"/>
</dbReference>